<dbReference type="CDD" id="cd04301">
    <property type="entry name" value="NAT_SF"/>
    <property type="match status" value="1"/>
</dbReference>
<dbReference type="EMBL" id="QGGG01000015">
    <property type="protein sequence ID" value="PWJ79485.1"/>
    <property type="molecule type" value="Genomic_DNA"/>
</dbReference>
<dbReference type="Proteomes" id="UP000245396">
    <property type="component" value="Unassembled WGS sequence"/>
</dbReference>
<dbReference type="Gene3D" id="3.40.630.30">
    <property type="match status" value="1"/>
</dbReference>
<evidence type="ECO:0000313" key="4">
    <source>
        <dbReference type="EMBL" id="PWJ79485.1"/>
    </source>
</evidence>
<feature type="domain" description="N-acetyltransferase" evidence="3">
    <location>
        <begin position="1"/>
        <end position="160"/>
    </location>
</feature>
<dbReference type="Pfam" id="PF00583">
    <property type="entry name" value="Acetyltransf_1"/>
    <property type="match status" value="1"/>
</dbReference>
<dbReference type="AlphaFoldDB" id="A0A316BYJ0"/>
<name>A0A316BYJ0_PSESE</name>
<dbReference type="STRING" id="1192868.GCA_000304395_00676"/>
<dbReference type="PROSITE" id="PS51186">
    <property type="entry name" value="GNAT"/>
    <property type="match status" value="1"/>
</dbReference>
<keyword evidence="4" id="KW-0687">Ribonucleoprotein</keyword>
<dbReference type="InterPro" id="IPR050832">
    <property type="entry name" value="Bact_Acetyltransf"/>
</dbReference>
<keyword evidence="4" id="KW-0689">Ribosomal protein</keyword>
<evidence type="ECO:0000313" key="5">
    <source>
        <dbReference type="Proteomes" id="UP000245396"/>
    </source>
</evidence>
<accession>A0A316BYJ0</accession>
<dbReference type="PANTHER" id="PTHR43877:SF2">
    <property type="entry name" value="AMINOALKYLPHOSPHONATE N-ACETYLTRANSFERASE-RELATED"/>
    <property type="match status" value="1"/>
</dbReference>
<organism evidence="4 5">
    <name type="scientific">Pseudaminobacter salicylatoxidans</name>
    <dbReference type="NCBI Taxonomy" id="93369"/>
    <lineage>
        <taxon>Bacteria</taxon>
        <taxon>Pseudomonadati</taxon>
        <taxon>Pseudomonadota</taxon>
        <taxon>Alphaproteobacteria</taxon>
        <taxon>Hyphomicrobiales</taxon>
        <taxon>Phyllobacteriaceae</taxon>
        <taxon>Pseudaminobacter</taxon>
    </lineage>
</organism>
<dbReference type="InterPro" id="IPR016181">
    <property type="entry name" value="Acyl_CoA_acyltransferase"/>
</dbReference>
<dbReference type="GO" id="GO:0016747">
    <property type="term" value="F:acyltransferase activity, transferring groups other than amino-acyl groups"/>
    <property type="evidence" value="ECO:0007669"/>
    <property type="project" value="InterPro"/>
</dbReference>
<evidence type="ECO:0000256" key="1">
    <source>
        <dbReference type="ARBA" id="ARBA00022679"/>
    </source>
</evidence>
<dbReference type="OrthoDB" id="7925327at2"/>
<dbReference type="PANTHER" id="PTHR43877">
    <property type="entry name" value="AMINOALKYLPHOSPHONATE N-ACETYLTRANSFERASE-RELATED-RELATED"/>
    <property type="match status" value="1"/>
</dbReference>
<keyword evidence="5" id="KW-1185">Reference proteome</keyword>
<sequence>MFVRSAGERDLAAIHELLVETWHATYDVIYGRERVNEITGEWHSIPALKARLTRPNSEFVVVDDGERICAMAFAAATSDGKTVILQQLYVRTDCQRRGIGRMLLDEIEDCFPDARLIRLEVEPANAQALAFYEANGFRAIGDAEADATGVASLLLEKHLA</sequence>
<keyword evidence="2" id="KW-0012">Acyltransferase</keyword>
<evidence type="ECO:0000256" key="2">
    <source>
        <dbReference type="ARBA" id="ARBA00023315"/>
    </source>
</evidence>
<keyword evidence="1" id="KW-0808">Transferase</keyword>
<evidence type="ECO:0000259" key="3">
    <source>
        <dbReference type="PROSITE" id="PS51186"/>
    </source>
</evidence>
<dbReference type="SUPFAM" id="SSF55729">
    <property type="entry name" value="Acyl-CoA N-acyltransferases (Nat)"/>
    <property type="match status" value="1"/>
</dbReference>
<protein>
    <submittedName>
        <fullName evidence="4">Ribosomal protein S18 acetylase RimI-like enzyme</fullName>
    </submittedName>
</protein>
<reference evidence="4 5" key="1">
    <citation type="submission" date="2018-05" db="EMBL/GenBank/DDBJ databases">
        <title>Genomic Encyclopedia of Type Strains, Phase IV (KMG-IV): sequencing the most valuable type-strain genomes for metagenomic binning, comparative biology and taxonomic classification.</title>
        <authorList>
            <person name="Goeker M."/>
        </authorList>
    </citation>
    <scope>NUCLEOTIDE SEQUENCE [LARGE SCALE GENOMIC DNA]</scope>
    <source>
        <strain evidence="4 5">DSM 6986</strain>
    </source>
</reference>
<dbReference type="RefSeq" id="WP_019170394.1">
    <property type="nucleotide sequence ID" value="NZ_QGGG01000015.1"/>
</dbReference>
<dbReference type="GO" id="GO:0005840">
    <property type="term" value="C:ribosome"/>
    <property type="evidence" value="ECO:0007669"/>
    <property type="project" value="UniProtKB-KW"/>
</dbReference>
<dbReference type="InterPro" id="IPR000182">
    <property type="entry name" value="GNAT_dom"/>
</dbReference>
<comment type="caution">
    <text evidence="4">The sequence shown here is derived from an EMBL/GenBank/DDBJ whole genome shotgun (WGS) entry which is preliminary data.</text>
</comment>
<gene>
    <name evidence="4" type="ORF">C7441_11595</name>
</gene>
<proteinExistence type="predicted"/>